<keyword evidence="1" id="KW-0472">Membrane</keyword>
<evidence type="ECO:0000259" key="2">
    <source>
        <dbReference type="Pfam" id="PF07811"/>
    </source>
</evidence>
<comment type="caution">
    <text evidence="3">The sequence shown here is derived from an EMBL/GenBank/DDBJ whole genome shotgun (WGS) entry which is preliminary data.</text>
</comment>
<reference evidence="3 4" key="1">
    <citation type="submission" date="2020-06" db="EMBL/GenBank/DDBJ databases">
        <authorList>
            <person name="Kim S.-J."/>
            <person name="Park S.-J."/>
        </authorList>
    </citation>
    <scope>NUCLEOTIDE SEQUENCE [LARGE SCALE GENOMIC DNA]</scope>
    <source>
        <strain evidence="3 4">SW-151</strain>
    </source>
</reference>
<keyword evidence="4" id="KW-1185">Reference proteome</keyword>
<accession>A0ABX2N1P8</accession>
<dbReference type="Proteomes" id="UP000652427">
    <property type="component" value="Unassembled WGS sequence"/>
</dbReference>
<name>A0ABX2N1P8_9SPHN</name>
<evidence type="ECO:0000313" key="4">
    <source>
        <dbReference type="Proteomes" id="UP000652427"/>
    </source>
</evidence>
<dbReference type="InterPro" id="IPR012495">
    <property type="entry name" value="TadE-like_dom"/>
</dbReference>
<keyword evidence="1" id="KW-0812">Transmembrane</keyword>
<dbReference type="EMBL" id="JABWMH010000002">
    <property type="protein sequence ID" value="NVD27606.1"/>
    <property type="molecule type" value="Genomic_DNA"/>
</dbReference>
<keyword evidence="1" id="KW-1133">Transmembrane helix</keyword>
<protein>
    <submittedName>
        <fullName evidence="3">Pilus assembly protein</fullName>
    </submittedName>
</protein>
<feature type="transmembrane region" description="Helical" evidence="1">
    <location>
        <begin position="12"/>
        <end position="33"/>
    </location>
</feature>
<proteinExistence type="predicted"/>
<organism evidence="3 4">
    <name type="scientific">Parasphingorhabdus flavimaris</name>
    <dbReference type="NCBI Taxonomy" id="266812"/>
    <lineage>
        <taxon>Bacteria</taxon>
        <taxon>Pseudomonadati</taxon>
        <taxon>Pseudomonadota</taxon>
        <taxon>Alphaproteobacteria</taxon>
        <taxon>Sphingomonadales</taxon>
        <taxon>Sphingomonadaceae</taxon>
        <taxon>Parasphingorhabdus</taxon>
    </lineage>
</organism>
<evidence type="ECO:0000313" key="3">
    <source>
        <dbReference type="EMBL" id="NVD27606.1"/>
    </source>
</evidence>
<dbReference type="RefSeq" id="WP_176279115.1">
    <property type="nucleotide sequence ID" value="NZ_JABWMH010000002.1"/>
</dbReference>
<dbReference type="Pfam" id="PF07811">
    <property type="entry name" value="TadE"/>
    <property type="match status" value="1"/>
</dbReference>
<sequence length="196" mass="21263">MKKARILSDENGATLVEFGLVAGPFILMLMGIMDLGYRGYVDTVSKSVLHKVARDASTGEMTVAEIKQQVNSGLEDLVLNDAVVKVKTESYFDFTNIGKPEKLTTDKNGNGEVDPGDCYIDNNNNDVFDIDYGIEGTGGPDDIVSYTIEITSPRLFPLASMMGMDEIMTISNSTAVRNQPFGAQVDLVETCVSTLD</sequence>
<feature type="domain" description="TadE-like" evidence="2">
    <location>
        <begin position="12"/>
        <end position="44"/>
    </location>
</feature>
<evidence type="ECO:0000256" key="1">
    <source>
        <dbReference type="SAM" id="Phobius"/>
    </source>
</evidence>
<gene>
    <name evidence="3" type="ORF">HUO14_06775</name>
</gene>